<reference evidence="1" key="1">
    <citation type="submission" date="2022-06" db="EMBL/GenBank/DDBJ databases">
        <title>Uncovering the hologenomic basis of an extraordinary plant invasion.</title>
        <authorList>
            <person name="Bieker V.C."/>
            <person name="Martin M.D."/>
            <person name="Gilbert T."/>
            <person name="Hodgins K."/>
            <person name="Battlay P."/>
            <person name="Petersen B."/>
            <person name="Wilson J."/>
        </authorList>
    </citation>
    <scope>NUCLEOTIDE SEQUENCE</scope>
    <source>
        <strain evidence="1">AA19_3_7</strain>
        <tissue evidence="1">Leaf</tissue>
    </source>
</reference>
<name>A0AAD5G2D9_AMBAR</name>
<accession>A0AAD5G2D9</accession>
<gene>
    <name evidence="1" type="ORF">M8C21_022116</name>
</gene>
<organism evidence="1 2">
    <name type="scientific">Ambrosia artemisiifolia</name>
    <name type="common">Common ragweed</name>
    <dbReference type="NCBI Taxonomy" id="4212"/>
    <lineage>
        <taxon>Eukaryota</taxon>
        <taxon>Viridiplantae</taxon>
        <taxon>Streptophyta</taxon>
        <taxon>Embryophyta</taxon>
        <taxon>Tracheophyta</taxon>
        <taxon>Spermatophyta</taxon>
        <taxon>Magnoliopsida</taxon>
        <taxon>eudicotyledons</taxon>
        <taxon>Gunneridae</taxon>
        <taxon>Pentapetalae</taxon>
        <taxon>asterids</taxon>
        <taxon>campanulids</taxon>
        <taxon>Asterales</taxon>
        <taxon>Asteraceae</taxon>
        <taxon>Asteroideae</taxon>
        <taxon>Heliantheae alliance</taxon>
        <taxon>Heliantheae</taxon>
        <taxon>Ambrosia</taxon>
    </lineage>
</organism>
<dbReference type="EMBL" id="JAMZMK010012017">
    <property type="protein sequence ID" value="KAI7725186.1"/>
    <property type="molecule type" value="Genomic_DNA"/>
</dbReference>
<comment type="caution">
    <text evidence="1">The sequence shown here is derived from an EMBL/GenBank/DDBJ whole genome shotgun (WGS) entry which is preliminary data.</text>
</comment>
<evidence type="ECO:0000313" key="2">
    <source>
        <dbReference type="Proteomes" id="UP001206925"/>
    </source>
</evidence>
<proteinExistence type="predicted"/>
<sequence>MNEPPVFKPKKTLPESRGTLNLVVIKITYTITMLCKAQGIVQGGPGVDFKERWKSSYCDY</sequence>
<evidence type="ECO:0000313" key="1">
    <source>
        <dbReference type="EMBL" id="KAI7725186.1"/>
    </source>
</evidence>
<dbReference type="Proteomes" id="UP001206925">
    <property type="component" value="Unassembled WGS sequence"/>
</dbReference>
<protein>
    <submittedName>
        <fullName evidence="1">Uncharacterized protein</fullName>
    </submittedName>
</protein>
<keyword evidence="2" id="KW-1185">Reference proteome</keyword>
<dbReference type="AlphaFoldDB" id="A0AAD5G2D9"/>